<evidence type="ECO:0008006" key="5">
    <source>
        <dbReference type="Google" id="ProtNLM"/>
    </source>
</evidence>
<reference evidence="3 4" key="1">
    <citation type="submission" date="2018-06" db="EMBL/GenBank/DDBJ databases">
        <title>Flavobacterium sp IMCC34762, genome.</title>
        <authorList>
            <person name="Joung Y."/>
            <person name="Cho J."/>
            <person name="Song J."/>
        </authorList>
    </citation>
    <scope>NUCLEOTIDE SEQUENCE [LARGE SCALE GENOMIC DNA]</scope>
    <source>
        <strain evidence="3 4">IMCC34762</strain>
    </source>
</reference>
<organism evidence="3 4">
    <name type="scientific">Flavobacterium aquariorum</name>
    <dbReference type="NCBI Taxonomy" id="2217670"/>
    <lineage>
        <taxon>Bacteria</taxon>
        <taxon>Pseudomonadati</taxon>
        <taxon>Bacteroidota</taxon>
        <taxon>Flavobacteriia</taxon>
        <taxon>Flavobacteriales</taxon>
        <taxon>Flavobacteriaceae</taxon>
        <taxon>Flavobacterium</taxon>
    </lineage>
</organism>
<protein>
    <recommendedName>
        <fullName evidence="5">Toxin-antitoxin system YwqK family antitoxin</fullName>
    </recommendedName>
</protein>
<dbReference type="EMBL" id="QKXH01000003">
    <property type="protein sequence ID" value="PZX94289.1"/>
    <property type="molecule type" value="Genomic_DNA"/>
</dbReference>
<evidence type="ECO:0000256" key="2">
    <source>
        <dbReference type="SAM" id="SignalP"/>
    </source>
</evidence>
<dbReference type="RefSeq" id="WP_111409324.1">
    <property type="nucleotide sequence ID" value="NZ_QKXH01000003.1"/>
</dbReference>
<keyword evidence="4" id="KW-1185">Reference proteome</keyword>
<name>A0A2W7UA49_9FLAO</name>
<evidence type="ECO:0000256" key="1">
    <source>
        <dbReference type="SAM" id="MobiDB-lite"/>
    </source>
</evidence>
<dbReference type="Gene3D" id="2.20.110.10">
    <property type="entry name" value="Histone H3 K4-specific methyltransferase SET7/9 N-terminal domain"/>
    <property type="match status" value="3"/>
</dbReference>
<proteinExistence type="predicted"/>
<evidence type="ECO:0000313" key="3">
    <source>
        <dbReference type="EMBL" id="PZX94289.1"/>
    </source>
</evidence>
<gene>
    <name evidence="3" type="ORF">DOS84_06600</name>
</gene>
<feature type="signal peptide" evidence="2">
    <location>
        <begin position="1"/>
        <end position="19"/>
    </location>
</feature>
<feature type="chain" id="PRO_5015892649" description="Toxin-antitoxin system YwqK family antitoxin" evidence="2">
    <location>
        <begin position="20"/>
        <end position="238"/>
    </location>
</feature>
<feature type="region of interest" description="Disordered" evidence="1">
    <location>
        <begin position="219"/>
        <end position="238"/>
    </location>
</feature>
<comment type="caution">
    <text evidence="3">The sequence shown here is derived from an EMBL/GenBank/DDBJ whole genome shotgun (WGS) entry which is preliminary data.</text>
</comment>
<accession>A0A2W7UA49</accession>
<dbReference type="OrthoDB" id="9785122at2"/>
<evidence type="ECO:0000313" key="4">
    <source>
        <dbReference type="Proteomes" id="UP000249177"/>
    </source>
</evidence>
<dbReference type="AlphaFoldDB" id="A0A2W7UA49"/>
<dbReference type="Proteomes" id="UP000249177">
    <property type="component" value="Unassembled WGS sequence"/>
</dbReference>
<dbReference type="SUPFAM" id="SSF82185">
    <property type="entry name" value="Histone H3 K4-specific methyltransferase SET7/9 N-terminal domain"/>
    <property type="match status" value="2"/>
</dbReference>
<dbReference type="PANTHER" id="PTHR33706:SF1">
    <property type="entry name" value="TPR REPEAT PROTEIN"/>
    <property type="match status" value="1"/>
</dbReference>
<sequence>MFYIFRILTLFLCCQVVFSQTGSNPVDENGKKHGVWKGFYEESGRQRYEGTFEHGKEVGVFNFFDDTKAKSIIATRTFNAKDNSCYTVFYDQNKNVVSEGKEINKLREGQWKYYHKASKAVMTLENYKNGKLEGVRTVYYPSGKIVDETIYKNGLKEGIYRKYSEKGIVLENSFFKNGEYEGEAIYKDPNDLVIAKGKFKNGKKVGKWQFFINGKLESEENMDKPKKPQLKKDRVKID</sequence>
<dbReference type="PANTHER" id="PTHR33706">
    <property type="entry name" value="MORN VARIANT REPEAT PROTEIN"/>
    <property type="match status" value="1"/>
</dbReference>
<keyword evidence="2" id="KW-0732">Signal</keyword>